<protein>
    <submittedName>
        <fullName evidence="1">Uncharacterized protein</fullName>
    </submittedName>
</protein>
<accession>A0ACC2KEN5</accession>
<dbReference type="EMBL" id="CM056817">
    <property type="protein sequence ID" value="KAJ8619595.1"/>
    <property type="molecule type" value="Genomic_DNA"/>
</dbReference>
<sequence length="503" mass="54777">MITKAANQLIHPNGIAPTIGNDEFIYLVEVAFGTLSKIQFLVMDTGSQVTWIQCKPCINCYPQAYEIFISTTSNTYSKLPCSHPLCCGIGFSCSGDDCIYQFTYGTPSTTKGYTSKNEASPAPAAFNPLAFPPFRCPTLDILLASVTRIPPPLPPHPPLLSSDLENPPFVWFPQQPPVHAEGANYQARVPLESEPADGNKLQTQLTSSAGSAHAEGSKSPTQLDPPSGTELAEGTNSQAHRPFPSHTSWDPTHLSLFEKHLRILSHNPPSSVNPSLHPLKSYASFFSLMVVPHPPSLPPPEWIEGKLNIKIPHHMVSISKESVSFSVIGRFVGRRPSLERLEQWVLASWRLSRPCLVSLTEKGHFLFSACNGDVGLLRNLEIAAAVGGDVATAAVVNGSSGPLEKERRRETNSPPSPARPDLLQSNRPALFSDLIFFPYLEGDAKVEVEVQYENIPYSECLLAGHLTAKCPFAFKCRILRAPASASIETHGNARDKASTIVID</sequence>
<evidence type="ECO:0000313" key="2">
    <source>
        <dbReference type="Proteomes" id="UP001234297"/>
    </source>
</evidence>
<name>A0ACC2KEN5_PERAE</name>
<reference evidence="1 2" key="1">
    <citation type="journal article" date="2022" name="Hortic Res">
        <title>A haplotype resolved chromosomal level avocado genome allows analysis of novel avocado genes.</title>
        <authorList>
            <person name="Nath O."/>
            <person name="Fletcher S.J."/>
            <person name="Hayward A."/>
            <person name="Shaw L.M."/>
            <person name="Masouleh A.K."/>
            <person name="Furtado A."/>
            <person name="Henry R.J."/>
            <person name="Mitter N."/>
        </authorList>
    </citation>
    <scope>NUCLEOTIDE SEQUENCE [LARGE SCALE GENOMIC DNA]</scope>
    <source>
        <strain evidence="2">cv. Hass</strain>
    </source>
</reference>
<gene>
    <name evidence="1" type="ORF">MRB53_028124</name>
</gene>
<organism evidence="1 2">
    <name type="scientific">Persea americana</name>
    <name type="common">Avocado</name>
    <dbReference type="NCBI Taxonomy" id="3435"/>
    <lineage>
        <taxon>Eukaryota</taxon>
        <taxon>Viridiplantae</taxon>
        <taxon>Streptophyta</taxon>
        <taxon>Embryophyta</taxon>
        <taxon>Tracheophyta</taxon>
        <taxon>Spermatophyta</taxon>
        <taxon>Magnoliopsida</taxon>
        <taxon>Magnoliidae</taxon>
        <taxon>Laurales</taxon>
        <taxon>Lauraceae</taxon>
        <taxon>Persea</taxon>
    </lineage>
</organism>
<evidence type="ECO:0000313" key="1">
    <source>
        <dbReference type="EMBL" id="KAJ8619595.1"/>
    </source>
</evidence>
<proteinExistence type="predicted"/>
<dbReference type="Proteomes" id="UP001234297">
    <property type="component" value="Chromosome 9"/>
</dbReference>
<comment type="caution">
    <text evidence="1">The sequence shown here is derived from an EMBL/GenBank/DDBJ whole genome shotgun (WGS) entry which is preliminary data.</text>
</comment>
<keyword evidence="2" id="KW-1185">Reference proteome</keyword>